<dbReference type="Proteomes" id="UP001500443">
    <property type="component" value="Unassembled WGS sequence"/>
</dbReference>
<evidence type="ECO:0000313" key="3">
    <source>
        <dbReference type="Proteomes" id="UP001500443"/>
    </source>
</evidence>
<protein>
    <submittedName>
        <fullName evidence="2">Uncharacterized protein</fullName>
    </submittedName>
</protein>
<reference evidence="2 3" key="1">
    <citation type="journal article" date="2019" name="Int. J. Syst. Evol. Microbiol.">
        <title>The Global Catalogue of Microorganisms (GCM) 10K type strain sequencing project: providing services to taxonomists for standard genome sequencing and annotation.</title>
        <authorList>
            <consortium name="The Broad Institute Genomics Platform"/>
            <consortium name="The Broad Institute Genome Sequencing Center for Infectious Disease"/>
            <person name="Wu L."/>
            <person name="Ma J."/>
        </authorList>
    </citation>
    <scope>NUCLEOTIDE SEQUENCE [LARGE SCALE GENOMIC DNA]</scope>
    <source>
        <strain evidence="2 3">JCM 15481</strain>
    </source>
</reference>
<feature type="compositionally biased region" description="Gly residues" evidence="1">
    <location>
        <begin position="44"/>
        <end position="53"/>
    </location>
</feature>
<proteinExistence type="predicted"/>
<feature type="compositionally biased region" description="Low complexity" evidence="1">
    <location>
        <begin position="57"/>
        <end position="69"/>
    </location>
</feature>
<evidence type="ECO:0000313" key="2">
    <source>
        <dbReference type="EMBL" id="GAA2126190.1"/>
    </source>
</evidence>
<gene>
    <name evidence="2" type="ORF">GCM10009802_31950</name>
</gene>
<organism evidence="2 3">
    <name type="scientific">Streptomyces synnematoformans</name>
    <dbReference type="NCBI Taxonomy" id="415721"/>
    <lineage>
        <taxon>Bacteria</taxon>
        <taxon>Bacillati</taxon>
        <taxon>Actinomycetota</taxon>
        <taxon>Actinomycetes</taxon>
        <taxon>Kitasatosporales</taxon>
        <taxon>Streptomycetaceae</taxon>
        <taxon>Streptomyces</taxon>
    </lineage>
</organism>
<sequence length="69" mass="6741">MNNGVAEQPGWSATAWRTSARVRPGSAASGDRGGRAPERAGPGRPEGTGGADGVDGDGPPAAVAGTPMR</sequence>
<dbReference type="EMBL" id="BAAAPF010000094">
    <property type="protein sequence ID" value="GAA2126190.1"/>
    <property type="molecule type" value="Genomic_DNA"/>
</dbReference>
<comment type="caution">
    <text evidence="2">The sequence shown here is derived from an EMBL/GenBank/DDBJ whole genome shotgun (WGS) entry which is preliminary data.</text>
</comment>
<name>A0ABN2YG72_9ACTN</name>
<evidence type="ECO:0000256" key="1">
    <source>
        <dbReference type="SAM" id="MobiDB-lite"/>
    </source>
</evidence>
<feature type="region of interest" description="Disordered" evidence="1">
    <location>
        <begin position="1"/>
        <end position="69"/>
    </location>
</feature>
<accession>A0ABN2YG72</accession>
<keyword evidence="3" id="KW-1185">Reference proteome</keyword>